<evidence type="ECO:0000313" key="2">
    <source>
        <dbReference type="Proteomes" id="UP000479114"/>
    </source>
</evidence>
<geneLocation type="plasmid" evidence="1 2">
    <name>unnamed2</name>
</geneLocation>
<dbReference type="EMBL" id="CP048288">
    <property type="protein sequence ID" value="QHW35792.1"/>
    <property type="molecule type" value="Genomic_DNA"/>
</dbReference>
<dbReference type="RefSeq" id="WP_162645926.1">
    <property type="nucleotide sequence ID" value="NZ_CP048288.1"/>
</dbReference>
<dbReference type="AlphaFoldDB" id="A0A6C0PCZ2"/>
<evidence type="ECO:0000313" key="1">
    <source>
        <dbReference type="EMBL" id="QHW35792.1"/>
    </source>
</evidence>
<name>A0A6C0PCZ2_9BACL</name>
<protein>
    <submittedName>
        <fullName evidence="1">Uncharacterized protein</fullName>
    </submittedName>
</protein>
<keyword evidence="1" id="KW-0614">Plasmid</keyword>
<gene>
    <name evidence="1" type="ORF">GZH47_33405</name>
</gene>
<dbReference type="Proteomes" id="UP000479114">
    <property type="component" value="Plasmid unnamed2"/>
</dbReference>
<keyword evidence="2" id="KW-1185">Reference proteome</keyword>
<dbReference type="KEGG" id="prz:GZH47_33405"/>
<sequence>MDINLHSRFKNTNTGLNGTLCPNGEFIPCEYGCHEADANVYRLYAVAAKLGLRSRRSLEESMYEFVKRMGFVTMGSRGPDKEVFSHLRIEGAEKMSMNQVEWFVTHFKELDEIQRQFLLDYWREVNILVEIPGEEGPVAGDQKEV</sequence>
<organism evidence="1 2">
    <name type="scientific">Paenibacillus rhizovicinus</name>
    <dbReference type="NCBI Taxonomy" id="2704463"/>
    <lineage>
        <taxon>Bacteria</taxon>
        <taxon>Bacillati</taxon>
        <taxon>Bacillota</taxon>
        <taxon>Bacilli</taxon>
        <taxon>Bacillales</taxon>
        <taxon>Paenibacillaceae</taxon>
        <taxon>Paenibacillus</taxon>
    </lineage>
</organism>
<reference evidence="1 2" key="1">
    <citation type="submission" date="2020-02" db="EMBL/GenBank/DDBJ databases">
        <title>Paenibacillus sp. nov., isolated from rhizosphere soil of tomato.</title>
        <authorList>
            <person name="Weon H.-Y."/>
            <person name="Lee S.A."/>
        </authorList>
    </citation>
    <scope>NUCLEOTIDE SEQUENCE [LARGE SCALE GENOMIC DNA]</scope>
    <source>
        <strain evidence="1 2">14171R-81</strain>
        <plasmid evidence="1 2">unnamed2</plasmid>
    </source>
</reference>
<proteinExistence type="predicted"/>
<accession>A0A6C0PCZ2</accession>